<dbReference type="PANTHER" id="PTHR13367">
    <property type="entry name" value="UBIQUITIN THIOESTERASE"/>
    <property type="match status" value="1"/>
</dbReference>
<dbReference type="Pfam" id="PF12359">
    <property type="entry name" value="DUF3645"/>
    <property type="match status" value="1"/>
</dbReference>
<feature type="domain" description="DUF6606" evidence="9">
    <location>
        <begin position="18"/>
        <end position="284"/>
    </location>
</feature>
<evidence type="ECO:0000256" key="1">
    <source>
        <dbReference type="ARBA" id="ARBA00000707"/>
    </source>
</evidence>
<keyword evidence="3" id="KW-0645">Protease</keyword>
<dbReference type="InterPro" id="IPR046541">
    <property type="entry name" value="DUF6606"/>
</dbReference>
<organism evidence="10 11">
    <name type="scientific">Stentor coeruleus</name>
    <dbReference type="NCBI Taxonomy" id="5963"/>
    <lineage>
        <taxon>Eukaryota</taxon>
        <taxon>Sar</taxon>
        <taxon>Alveolata</taxon>
        <taxon>Ciliophora</taxon>
        <taxon>Postciliodesmatophora</taxon>
        <taxon>Heterotrichea</taxon>
        <taxon>Heterotrichida</taxon>
        <taxon>Stentoridae</taxon>
        <taxon>Stentor</taxon>
    </lineage>
</organism>
<feature type="domain" description="DUF3645" evidence="8">
    <location>
        <begin position="2466"/>
        <end position="2491"/>
    </location>
</feature>
<comment type="caution">
    <text evidence="10">The sequence shown here is derived from an EMBL/GenBank/DDBJ whole genome shotgun (WGS) entry which is preliminary data.</text>
</comment>
<dbReference type="PANTHER" id="PTHR13367:SF33">
    <property type="entry name" value="P-LOOP CONTAINING NUCLEOSIDE TRIPHOSPHATE HYDROLASE PROTEIN"/>
    <property type="match status" value="1"/>
</dbReference>
<proteinExistence type="predicted"/>
<dbReference type="EMBL" id="MPUH01000025">
    <property type="protein sequence ID" value="OMJ94532.1"/>
    <property type="molecule type" value="Genomic_DNA"/>
</dbReference>
<dbReference type="GO" id="GO:0004843">
    <property type="term" value="F:cysteine-type deubiquitinase activity"/>
    <property type="evidence" value="ECO:0007669"/>
    <property type="project" value="UniProtKB-EC"/>
</dbReference>
<dbReference type="Proteomes" id="UP000187209">
    <property type="component" value="Unassembled WGS sequence"/>
</dbReference>
<dbReference type="EC" id="3.4.19.12" evidence="2"/>
<dbReference type="SUPFAM" id="SSF52540">
    <property type="entry name" value="P-loop containing nucleoside triphosphate hydrolases"/>
    <property type="match status" value="1"/>
</dbReference>
<dbReference type="Pfam" id="PF12340">
    <property type="entry name" value="DUF3638"/>
    <property type="match status" value="1"/>
</dbReference>
<feature type="domain" description="DUF3638" evidence="7">
    <location>
        <begin position="2112"/>
        <end position="2337"/>
    </location>
</feature>
<dbReference type="InterPro" id="IPR022105">
    <property type="entry name" value="DUF3645"/>
</dbReference>
<evidence type="ECO:0000313" key="11">
    <source>
        <dbReference type="Proteomes" id="UP000187209"/>
    </source>
</evidence>
<reference evidence="10 11" key="1">
    <citation type="submission" date="2016-11" db="EMBL/GenBank/DDBJ databases">
        <title>The macronuclear genome of Stentor coeruleus: a giant cell with tiny introns.</title>
        <authorList>
            <person name="Slabodnick M."/>
            <person name="Ruby J.G."/>
            <person name="Reiff S.B."/>
            <person name="Swart E.C."/>
            <person name="Gosai S."/>
            <person name="Prabakaran S."/>
            <person name="Witkowska E."/>
            <person name="Larue G.E."/>
            <person name="Fisher S."/>
            <person name="Freeman R.M."/>
            <person name="Gunawardena J."/>
            <person name="Chu W."/>
            <person name="Stover N.A."/>
            <person name="Gregory B.D."/>
            <person name="Nowacki M."/>
            <person name="Derisi J."/>
            <person name="Roy S.W."/>
            <person name="Marshall W.F."/>
            <person name="Sood P."/>
        </authorList>
    </citation>
    <scope>NUCLEOTIDE SEQUENCE [LARGE SCALE GENOMIC DNA]</scope>
    <source>
        <strain evidence="10">WM001</strain>
    </source>
</reference>
<evidence type="ECO:0000256" key="2">
    <source>
        <dbReference type="ARBA" id="ARBA00012759"/>
    </source>
</evidence>
<evidence type="ECO:0000259" key="8">
    <source>
        <dbReference type="Pfam" id="PF12359"/>
    </source>
</evidence>
<sequence length="3210" mass="378054">MAEEDFDYLKDPGFLRYIFMHIVLPYKLKHNDEELIEICQGKDLYICEILMIKLALDALNSIDIEHLIPEYLENVEEILKTLKAWRDLQKNPTLDYDKIHIALKTLRKGSSLPLYFRHQNECIIIKCLNRKENPNAIISSFGAPIHVNEFKAKNYDDNFVFPMASYYIHDTNMLTSKPFVELLVFLFNNEFKVFDCDADSKNCIREWIVSILSADCTNENELMPVCKKIRDFFMHKEGQSLRRSPIWTCVKVIISFLLQNMDKEAHAKFFYKSFICYILIELCKNSKLLKSKLKIQLIQKLAKRIYKLSVLPEEPFFNELLNDVKIKANSAIWKVRDEMNNELKLICENSRKNNSPIEYELLNLDDKTFEIDFDSKILKNYEPIKSIDNNQEKIEYGGFKNYTLEDLIDNRLNNVLLLDRPAQRYLIHDIEKKIKKSFINSTRNRAETYLKIMENYLLLAKGYYKQNPLGASRRLLTSLGLLCLLDQVACLEFPKLLNHKIGVGTEFFQYLLLPSKSYINYASKLKEYIEKRNTQARDLSIIDEPQDPSKSFPAIFYKYYIEYAENQDMRYQKDLIYKTATDQLDDIANEYMANYKRYMLLMGEISAMDCKFIETIVYKQLHSENCIKCYKIKNHIHVLENDPHQYKAYQEIVMVHSDSCGKCKKIHEAENIKVTVHVWPLTSCYYCFKNKNYILNPSGISTKCYCNFHRRIIYFELGMPFTLSKLRDIIHLFLTEVIENVDAVNLQNENENKRIWLDHNPLKEYALKHQKYTTYGCSRDLGMNSSNFKIKVNKELTLEDVFKPCRPTTVLIQLSNRIKIQYKHCYHNYKIHCSFDTYNEYADFQSALTSTEHKENEVISNLKSCYNKIGYSEYIKFGSFRVGGNLQMLNLLDALETRGLNFSKISNHNLLIQALWQLGVIIRDDAAINNDFIYPYFHTECEDIKYNEQMLITLNDYLEVFQNKWDDHRIIISIICIGARLMVMAPNYFLINQYANFIIKCRNVCLRWKGIVEEYIHHYENEEKNEEVKDMTEKLFEICCAGVLTYWAEKKHLSRILKDSNDATIWLEFISKVSEYSNFFNSGTKEIKQFRSNLNIITENTIEKVSNFLFILINTISDKFLSDYVCPRYDIRIINERWIFDNDRHFFTNEYMVDNERIPIQIKLDGVFFINWRPVRKVPSWIMDNSLYAGFFGSKNFDILEESKINEIYKTTPKEKEGFEYTYYFSKKNQINNEDNCESILIEQKIRSLINGNIQKYSLVPHTKFELALSDHLVSNYSFWFNNQENIIILRKRTYQEYMEDKRPFYKINTRTKKVEDLLKNRFLISMNSRVFFEFYEKIFFFMDLNKNIHMYSDTNNKNTILIELLRYNLNFTVNLSERIIKSYEFSNMFVPESQQINTLLYVNQGLILQENSFDPIIKSKRKIIIPHGMLEISKNALFHTTQIIIDNLRDPEYFVYNIDDKLKILRAEESIAAWAYLAWLHATSSYVLEDPFLKQTGSSRALEILQSGNCWTSKPLCKESLITLNKIKEISPIRKFEECGNVYLQEVTWPEYHPSFLCLDLYAIIVQSIINDSYKLNFLYNLPYEKAYSYNTTHLELLSKEYHRYKTPGHTLKGHFKDIIFKKGFSRTPNDIREVVVQDNLVKIREIIVGASTPRNINLKNFLLSGENLIGVKKDGFSSSRFEDWNLLAHDLTNNFLTLYNYAVSDDTDPNLFKILLSFFVYKGVSYNYIALLQFIREFRSDFTEFQQPDADEYENFEEHEYNEQEIDSILNNNYSLSYQVYEVMNLNRMMQGNNRSRRAMDQIRNRLTIEYTEARSKVMTEGLNKIRNAWMSRDFRLNFLKNPVIFKEECWSEINAKLELWAKNSILINFIDNVSCKFSTISTTNNLRDAQIPTVNNLRQIVVLLNNNKITLPISSMDLDGQETNIFETGKIDEDNDSLYLMDLIQLKPSRNEQVEFPIKFIQTTMITKSLLEDLKESWDLYNREDQFMLKEMSVSELYEKLKERREYIYTKMKDIKRQLYNVLTPEENKEVYKCLENARLWQSKRPNKILGKLIKTDGTKKFSNSIVKLIGALAVVWVYEQQINRCLFYALKFDSYKNQLLRELLSVPHINFSPSKYPEWLILEIEMDLTIRPVQVTVAENMINPLNSKNSITQLNMGEGKTAVIIPMIAATLGKSKTLVRIIVLRSLFNTNYNSLSLKMGGILNYRIYSFPANRDIKYNNESLKNLKQSYIECTKYKGIVLALPEHLLSFQLKSIELCIKSDEDQEMSKDTIKISEEIIKYNSRDIMDESDEILNAKHQLVYSMGKQSLACGGNLRWDLIQTILMSARKFYSQIAEEFGSDSIFYQESNDMIRYPQFRFINAKSYMRLCELICKDILSGNFSELDFPKLNPEKREVIKEYILENTITSETKSEVEDIIDDKSLILVKFLRGLFTYDIFLNVMNKRWRVEYGRNFNNKGIYQAVPYRAKDVPAEKAQYEHIDVLIFLTQLNYYYEGLNDEELNKVFDFIRKSSTGQYEYKKWVEFIERYNEIDSNIKELENINFSDKSRLINDIYPHFKYHQLVINCWLSNFVYPKETQQFECKLSKSSWDLCDKIQGTVTGFSGTNETKILLPLNIEYQGITELLSTNGLLLSNLLLPENNNYKCFNKKITCKQIIKIISTFTYIKLFLDTGALMIELNNESIAQYWLSCRPDVEAAVFFKDNNLVVLNNKGQISAFELSTYRNSLEKCIIYLDDSHTRGTDLKIPLGTIGAVTLGKGVTKDKLMQSCMRMRMLGHGHSVSFFASSEVDASIKSMKELSNDSNENICVKDILKWTIRNSSIFVRDSFSYWTSQAVSFYYRSEIKKTFNDNILYRVYGENFKEYEEDDILSKYSENRAKATISSITMKKAKLLNNKLSELSINSSIFKENVEKLIKIIKEKIENYNINTTLFETEHECEYELEIELEQEQEKIVTDLRQLNPCDHEVDENVKLFIETGEFNNNMGRFKKLSLIYENFFDTKYIQIPSWTSQVYATRDFIRTVTSSIRGEYFVKPIRWLALSKTSENPIVLILSSYETSLYKNLFGPKTDLFMLIPRVRKNQLRIFTSGSSHIPYNIIEQISIMAGSQYFNTMNEQNTFLQFVGYCPMPRNSLQDLYFRRGEIEPSGFVLKEYREKVFEGISEEDKCLFVRDPGQFILDIARIRAFGHKNKFSHLFEILFNGNKIELD</sequence>
<dbReference type="InterPro" id="IPR051346">
    <property type="entry name" value="OTU_Deubiquitinase"/>
</dbReference>
<evidence type="ECO:0000256" key="5">
    <source>
        <dbReference type="ARBA" id="ARBA00022801"/>
    </source>
</evidence>
<keyword evidence="6" id="KW-0788">Thiol protease</keyword>
<evidence type="ECO:0000256" key="6">
    <source>
        <dbReference type="ARBA" id="ARBA00022807"/>
    </source>
</evidence>
<evidence type="ECO:0000256" key="3">
    <source>
        <dbReference type="ARBA" id="ARBA00022670"/>
    </source>
</evidence>
<dbReference type="InterPro" id="IPR022099">
    <property type="entry name" value="DUF3638"/>
</dbReference>
<dbReference type="GO" id="GO:0006508">
    <property type="term" value="P:proteolysis"/>
    <property type="evidence" value="ECO:0007669"/>
    <property type="project" value="UniProtKB-KW"/>
</dbReference>
<dbReference type="OrthoDB" id="412924at2759"/>
<name>A0A1R2CZW0_9CILI</name>
<accession>A0A1R2CZW0</accession>
<gene>
    <name evidence="10" type="ORF">SteCoe_2316</name>
</gene>
<evidence type="ECO:0000259" key="9">
    <source>
        <dbReference type="Pfam" id="PF20255"/>
    </source>
</evidence>
<evidence type="ECO:0000259" key="7">
    <source>
        <dbReference type="Pfam" id="PF12340"/>
    </source>
</evidence>
<dbReference type="Pfam" id="PF20255">
    <property type="entry name" value="DUF6606"/>
    <property type="match status" value="1"/>
</dbReference>
<evidence type="ECO:0000313" key="10">
    <source>
        <dbReference type="EMBL" id="OMJ94532.1"/>
    </source>
</evidence>
<comment type="catalytic activity">
    <reaction evidence="1">
        <text>Thiol-dependent hydrolysis of ester, thioester, amide, peptide and isopeptide bonds formed by the C-terminal Gly of ubiquitin (a 76-residue protein attached to proteins as an intracellular targeting signal).</text>
        <dbReference type="EC" id="3.4.19.12"/>
    </reaction>
</comment>
<protein>
    <recommendedName>
        <fullName evidence="2">ubiquitinyl hydrolase 1</fullName>
        <ecNumber evidence="2">3.4.19.12</ecNumber>
    </recommendedName>
</protein>
<keyword evidence="11" id="KW-1185">Reference proteome</keyword>
<evidence type="ECO:0000256" key="4">
    <source>
        <dbReference type="ARBA" id="ARBA00022786"/>
    </source>
</evidence>
<dbReference type="InterPro" id="IPR027417">
    <property type="entry name" value="P-loop_NTPase"/>
</dbReference>
<keyword evidence="4" id="KW-0833">Ubl conjugation pathway</keyword>
<keyword evidence="5" id="KW-0378">Hydrolase</keyword>